<dbReference type="InterPro" id="IPR032508">
    <property type="entry name" value="FecR_C"/>
</dbReference>
<accession>A0A3B7R4R6</accession>
<feature type="compositionally biased region" description="Low complexity" evidence="4">
    <location>
        <begin position="115"/>
        <end position="135"/>
    </location>
</feature>
<dbReference type="KEGG" id="hyh:D3Y59_15540"/>
<keyword evidence="8" id="KW-1185">Reference proteome</keyword>
<organism evidence="7 8">
    <name type="scientific">Hymenobacter oligotrophus</name>
    <dbReference type="NCBI Taxonomy" id="2319843"/>
    <lineage>
        <taxon>Bacteria</taxon>
        <taxon>Pseudomonadati</taxon>
        <taxon>Bacteroidota</taxon>
        <taxon>Cytophagia</taxon>
        <taxon>Cytophagales</taxon>
        <taxon>Hymenobacteraceae</taxon>
        <taxon>Hymenobacter</taxon>
    </lineage>
</organism>
<evidence type="ECO:0000259" key="6">
    <source>
        <dbReference type="SMART" id="SM00965"/>
    </source>
</evidence>
<name>A0A3B7R4R6_9BACT</name>
<evidence type="ECO:0000256" key="3">
    <source>
        <dbReference type="ARBA" id="ARBA00023237"/>
    </source>
</evidence>
<evidence type="ECO:0000256" key="5">
    <source>
        <dbReference type="SAM" id="SignalP"/>
    </source>
</evidence>
<keyword evidence="1" id="KW-0813">Transport</keyword>
<dbReference type="GO" id="GO:0019867">
    <property type="term" value="C:outer membrane"/>
    <property type="evidence" value="ECO:0007669"/>
    <property type="project" value="InterPro"/>
</dbReference>
<feature type="compositionally biased region" description="Low complexity" evidence="4">
    <location>
        <begin position="181"/>
        <end position="192"/>
    </location>
</feature>
<keyword evidence="5" id="KW-0732">Signal</keyword>
<dbReference type="EMBL" id="CP032317">
    <property type="protein sequence ID" value="AYA38330.1"/>
    <property type="molecule type" value="Genomic_DNA"/>
</dbReference>
<dbReference type="Gene3D" id="3.55.50.30">
    <property type="match status" value="1"/>
</dbReference>
<feature type="signal peptide" evidence="5">
    <location>
        <begin position="1"/>
        <end position="25"/>
    </location>
</feature>
<protein>
    <submittedName>
        <fullName evidence="7">DUF4974 domain-containing protein</fullName>
    </submittedName>
</protein>
<feature type="region of interest" description="Disordered" evidence="4">
    <location>
        <begin position="115"/>
        <end position="263"/>
    </location>
</feature>
<dbReference type="Pfam" id="PF16344">
    <property type="entry name" value="FecR_C"/>
    <property type="match status" value="1"/>
</dbReference>
<proteinExistence type="predicted"/>
<feature type="compositionally biased region" description="Low complexity" evidence="4">
    <location>
        <begin position="241"/>
        <end position="263"/>
    </location>
</feature>
<feature type="compositionally biased region" description="Polar residues" evidence="4">
    <location>
        <begin position="208"/>
        <end position="224"/>
    </location>
</feature>
<gene>
    <name evidence="7" type="ORF">D3Y59_15540</name>
</gene>
<evidence type="ECO:0000256" key="4">
    <source>
        <dbReference type="SAM" id="MobiDB-lite"/>
    </source>
</evidence>
<feature type="compositionally biased region" description="Basic and acidic residues" evidence="4">
    <location>
        <begin position="136"/>
        <end position="155"/>
    </location>
</feature>
<sequence>MSAMRNRICLAAAMLCALATEPAMAQARSGSVLERKVTVTFNEAPLESVLRTLRRQYGVRISYSNTALNLKQPVTVSANNQPLRTVLGEVLRDKNIGYELVGDQLVLHPVAPRSAAAKPTSATAPAATTTTVSKAVTERAPDEAAPRSEPGKAADRPGAAPAAKPAPPAKATPPKKEPAKTAKGQSTATKAGNAGGGKTPTKAASPAKNATATPAQTASTVKPNNPSPAAGGAGSLDPEVAPATTPETTSPPTAATPSATTEAKPIVAKQDSVAAAAAPAAATESEEPARPTYKQPAQISFLGPLGSNGLRSGQTVNNLSINVLGGYSAGVEGFEAAGLFNIDRDTVDGVQVAGLTNIVGKHLDGFQGAGLLNVLGGGGRGWQAAGLLNVAARPVAGAQTAGLFNYVGPTKKLPIVADAGAPATDAAPSRKPTVQAAGLFNVALGEVRGGQAAGLLNVAGTVHGVQLAGLLNVADSVDGVSIAPINFVRHGYHRVEVINSEVWPVSANLKLGGSAAFYTFFTGAYAGFGSKPRRWALGYGLGSEVWARRRLSVALDAVAMHVNEEQRGWTRDLNLDSQLRLLLGVAPFKKDGHLRIVFGPTVSVLVTQRYDTTEQRVYSNLAEGRKLWLDEGDAGTRVLGWVGYAAGIRF</sequence>
<keyword evidence="3" id="KW-0998">Cell outer membrane</keyword>
<feature type="chain" id="PRO_5017590837" evidence="5">
    <location>
        <begin position="26"/>
        <end position="650"/>
    </location>
</feature>
<dbReference type="OrthoDB" id="5505971at2"/>
<reference evidence="7 8" key="1">
    <citation type="submission" date="2018-09" db="EMBL/GenBank/DDBJ databases">
        <title>Hymenobacter medium sp. nov., isolated from R2A medium.</title>
        <authorList>
            <person name="Yingchao G."/>
        </authorList>
    </citation>
    <scope>NUCLEOTIDE SEQUENCE [LARGE SCALE GENOMIC DNA]</scope>
    <source>
        <strain evidence="8">sh-6</strain>
    </source>
</reference>
<evidence type="ECO:0000313" key="8">
    <source>
        <dbReference type="Proteomes" id="UP000262802"/>
    </source>
</evidence>
<keyword evidence="2" id="KW-0472">Membrane</keyword>
<evidence type="ECO:0000256" key="1">
    <source>
        <dbReference type="ARBA" id="ARBA00022448"/>
    </source>
</evidence>
<evidence type="ECO:0000256" key="2">
    <source>
        <dbReference type="ARBA" id="ARBA00023136"/>
    </source>
</evidence>
<dbReference type="AlphaFoldDB" id="A0A3B7R4R6"/>
<feature type="domain" description="Secretin/TonB short N-terminal" evidence="6">
    <location>
        <begin position="59"/>
        <end position="110"/>
    </location>
</feature>
<dbReference type="SMART" id="SM00965">
    <property type="entry name" value="STN"/>
    <property type="match status" value="1"/>
</dbReference>
<dbReference type="InterPro" id="IPR011662">
    <property type="entry name" value="Secretin/TonB_short_N"/>
</dbReference>
<dbReference type="Proteomes" id="UP000262802">
    <property type="component" value="Chromosome"/>
</dbReference>
<evidence type="ECO:0000313" key="7">
    <source>
        <dbReference type="EMBL" id="AYA38330.1"/>
    </source>
</evidence>